<accession>A0A918Y2X2</accession>
<dbReference type="AlphaFoldDB" id="A0A918Y2X2"/>
<reference evidence="1" key="1">
    <citation type="journal article" date="2014" name="Int. J. Syst. Evol. Microbiol.">
        <title>Complete genome sequence of Corynebacterium casei LMG S-19264T (=DSM 44701T), isolated from a smear-ripened cheese.</title>
        <authorList>
            <consortium name="US DOE Joint Genome Institute (JGI-PGF)"/>
            <person name="Walter F."/>
            <person name="Albersmeier A."/>
            <person name="Kalinowski J."/>
            <person name="Ruckert C."/>
        </authorList>
    </citation>
    <scope>NUCLEOTIDE SEQUENCE</scope>
    <source>
        <strain evidence="1">JCM 4654</strain>
    </source>
</reference>
<evidence type="ECO:0000313" key="1">
    <source>
        <dbReference type="EMBL" id="GHD87388.1"/>
    </source>
</evidence>
<name>A0A918Y2X2_9ACTN</name>
<protein>
    <submittedName>
        <fullName evidence="1">Uncharacterized protein</fullName>
    </submittedName>
</protein>
<comment type="caution">
    <text evidence="1">The sequence shown here is derived from an EMBL/GenBank/DDBJ whole genome shotgun (WGS) entry which is preliminary data.</text>
</comment>
<reference evidence="1" key="2">
    <citation type="submission" date="2020-09" db="EMBL/GenBank/DDBJ databases">
        <authorList>
            <person name="Sun Q."/>
            <person name="Ohkuma M."/>
        </authorList>
    </citation>
    <scope>NUCLEOTIDE SEQUENCE</scope>
    <source>
        <strain evidence="1">JCM 4654</strain>
    </source>
</reference>
<dbReference type="SUPFAM" id="SSF52777">
    <property type="entry name" value="CoA-dependent acyltransferases"/>
    <property type="match status" value="1"/>
</dbReference>
<sequence>MRKMLVGAEDAAAFEEYCRPFGGSLVGVLAATSLIVHEIGDRPVYRTVVPFHTRRTSQWMDSVGWYVGGAPLEIPAAQAPDFPSLLRMVSTALRAGRPLSRMPIARVLRLLGSDFRPTSPDLYSIVSFVDARGIPGSERRAELKAYGLVRVSYGDQVCAWINRLHEGLQFASRYPGTDIAYKNMRLYVERLRELIVGVPRR</sequence>
<dbReference type="Proteomes" id="UP000608955">
    <property type="component" value="Unassembled WGS sequence"/>
</dbReference>
<organism evidence="1 2">
    <name type="scientific">Streptomyces naganishii JCM 4654</name>
    <dbReference type="NCBI Taxonomy" id="1306179"/>
    <lineage>
        <taxon>Bacteria</taxon>
        <taxon>Bacillati</taxon>
        <taxon>Actinomycetota</taxon>
        <taxon>Actinomycetes</taxon>
        <taxon>Kitasatosporales</taxon>
        <taxon>Streptomycetaceae</taxon>
        <taxon>Streptomyces</taxon>
    </lineage>
</organism>
<dbReference type="Gene3D" id="3.30.559.30">
    <property type="entry name" value="Nonribosomal peptide synthetase, condensation domain"/>
    <property type="match status" value="1"/>
</dbReference>
<gene>
    <name evidence="1" type="ORF">GCM10010508_19320</name>
</gene>
<dbReference type="EMBL" id="BMVF01000004">
    <property type="protein sequence ID" value="GHD87388.1"/>
    <property type="molecule type" value="Genomic_DNA"/>
</dbReference>
<proteinExistence type="predicted"/>
<evidence type="ECO:0000313" key="2">
    <source>
        <dbReference type="Proteomes" id="UP000608955"/>
    </source>
</evidence>
<keyword evidence="2" id="KW-1185">Reference proteome</keyword>